<keyword evidence="2" id="KW-1185">Reference proteome</keyword>
<evidence type="ECO:0000313" key="1">
    <source>
        <dbReference type="EMBL" id="GMH17331.1"/>
    </source>
</evidence>
<organism evidence="1 2">
    <name type="scientific">Nepenthes gracilis</name>
    <name type="common">Slender pitcher plant</name>
    <dbReference type="NCBI Taxonomy" id="150966"/>
    <lineage>
        <taxon>Eukaryota</taxon>
        <taxon>Viridiplantae</taxon>
        <taxon>Streptophyta</taxon>
        <taxon>Embryophyta</taxon>
        <taxon>Tracheophyta</taxon>
        <taxon>Spermatophyta</taxon>
        <taxon>Magnoliopsida</taxon>
        <taxon>eudicotyledons</taxon>
        <taxon>Gunneridae</taxon>
        <taxon>Pentapetalae</taxon>
        <taxon>Caryophyllales</taxon>
        <taxon>Nepenthaceae</taxon>
        <taxon>Nepenthes</taxon>
    </lineage>
</organism>
<dbReference type="Proteomes" id="UP001279734">
    <property type="component" value="Unassembled WGS sequence"/>
</dbReference>
<dbReference type="AlphaFoldDB" id="A0AAD3SWG3"/>
<proteinExistence type="predicted"/>
<protein>
    <submittedName>
        <fullName evidence="1">Uncharacterized protein</fullName>
    </submittedName>
</protein>
<reference evidence="1" key="1">
    <citation type="submission" date="2023-05" db="EMBL/GenBank/DDBJ databases">
        <title>Nepenthes gracilis genome sequencing.</title>
        <authorList>
            <person name="Fukushima K."/>
        </authorList>
    </citation>
    <scope>NUCLEOTIDE SEQUENCE</scope>
    <source>
        <strain evidence="1">SING2019-196</strain>
    </source>
</reference>
<dbReference type="EMBL" id="BSYO01000017">
    <property type="protein sequence ID" value="GMH17331.1"/>
    <property type="molecule type" value="Genomic_DNA"/>
</dbReference>
<dbReference type="PANTHER" id="PTHR47292:SF3">
    <property type="entry name" value="PROTEIN WAVE"/>
    <property type="match status" value="1"/>
</dbReference>
<comment type="caution">
    <text evidence="1">The sequence shown here is derived from an EMBL/GenBank/DDBJ whole genome shotgun (WGS) entry which is preliminary data.</text>
</comment>
<gene>
    <name evidence="1" type="ORF">Nepgr_019172</name>
</gene>
<name>A0AAD3SWG3_NEPGR</name>
<sequence>MIFGSISLLKSLCSVNFESMEKNCGINDNDSSSECTPQKDDTKSLSVLSAKAMTAEVGYFNGGNSGEGTSVVASCSHGIASSTGDNKTTSNKYAVDADLKTSTIKGDVSRVVEEGFEFKTESSSSNSSHENLSVSCQDKIHEDLEAKSCQNSTNKIISNTAIVDVNGETVGISSKKDEKVKETAEQIESLQLLGLEKTERQEESSPALVLESGDEHQTAANWSPVLYKFDLNDDIKETEAAESVFSNHKLNELEPITVVAKIGVPVGSPRIPLQFDGKLGWRRSAATSAFRLAENKRISDHCNSLNKGQSLSCRGIDLNIAIAADNLATESAHIVLPSELPPKECSVEVSSKQSKRVIFDLNCQSENDDNHPKSVIRGFNLNDKFYAEDTDSDVYPSGQSSQLSRNRVPVGAVDCSKATAKPSTYDCMSPAYWVDLSSMPGLTHVHAQPFLLASPGLFTSGRQMHPVVPLLSQVALPGIYGSTINGSSPPVYSPIILPPLSDQNGVTVVPQTLHLQENTQKLSPSGYTSPRPGFVLSSGVTSSEYKKWGVNTKEVFDPGRNTLFDERMKSVKQVALPPASMKRREPEGGLVSCSFTLDGRARRIT</sequence>
<accession>A0AAD3SWG3</accession>
<dbReference type="PANTHER" id="PTHR47292">
    <property type="entry name" value="TRANSCRIPTION ELONGATION FACTOR (TFIIS) FAMILY PROTEIN-RELATED"/>
    <property type="match status" value="1"/>
</dbReference>
<evidence type="ECO:0000313" key="2">
    <source>
        <dbReference type="Proteomes" id="UP001279734"/>
    </source>
</evidence>